<accession>A0A8C3K842</accession>
<dbReference type="Ensembl" id="ENSCPGT00000021864.1">
    <property type="protein sequence ID" value="ENSCPGP00000019956.1"/>
    <property type="gene ID" value="ENSCPGG00000013981.1"/>
</dbReference>
<reference evidence="1" key="1">
    <citation type="submission" date="2025-08" db="UniProtKB">
        <authorList>
            <consortium name="Ensembl"/>
        </authorList>
    </citation>
    <scope>IDENTIFICATION</scope>
</reference>
<sequence length="156" mass="17552">SSYFPLKKRISFYKASPSPECGLLESLVMVAKIKDLRQTFEVETGYGETNAWAEWVKYTVNSLNQSNCYACASGRPTTKDSTGMWCMIALYQEKTTWGNETCHSLSLLFPALGSRDVKVPPGVNHLKKETKSLSLGKRVRRSLGVPFDERIYIDSI</sequence>
<name>A0A8C3K842_9CHAR</name>
<evidence type="ECO:0000313" key="1">
    <source>
        <dbReference type="Ensembl" id="ENSCPGP00000019956.1"/>
    </source>
</evidence>
<keyword evidence="2" id="KW-1185">Reference proteome</keyword>
<protein>
    <submittedName>
        <fullName evidence="1">Uncharacterized protein</fullName>
    </submittedName>
</protein>
<dbReference type="AlphaFoldDB" id="A0A8C3K842"/>
<evidence type="ECO:0000313" key="2">
    <source>
        <dbReference type="Proteomes" id="UP000694419"/>
    </source>
</evidence>
<organism evidence="1 2">
    <name type="scientific">Calidris pygmaea</name>
    <name type="common">Spoon-billed sandpiper</name>
    <dbReference type="NCBI Taxonomy" id="425635"/>
    <lineage>
        <taxon>Eukaryota</taxon>
        <taxon>Metazoa</taxon>
        <taxon>Chordata</taxon>
        <taxon>Craniata</taxon>
        <taxon>Vertebrata</taxon>
        <taxon>Euteleostomi</taxon>
        <taxon>Archelosauria</taxon>
        <taxon>Archosauria</taxon>
        <taxon>Dinosauria</taxon>
        <taxon>Saurischia</taxon>
        <taxon>Theropoda</taxon>
        <taxon>Coelurosauria</taxon>
        <taxon>Aves</taxon>
        <taxon>Neognathae</taxon>
        <taxon>Neoaves</taxon>
        <taxon>Charadriiformes</taxon>
        <taxon>Scolopacidae</taxon>
        <taxon>Calidris</taxon>
    </lineage>
</organism>
<dbReference type="Proteomes" id="UP000694419">
    <property type="component" value="Unplaced"/>
</dbReference>
<proteinExistence type="predicted"/>
<reference evidence="1" key="2">
    <citation type="submission" date="2025-09" db="UniProtKB">
        <authorList>
            <consortium name="Ensembl"/>
        </authorList>
    </citation>
    <scope>IDENTIFICATION</scope>
</reference>